<evidence type="ECO:0000313" key="3">
    <source>
        <dbReference type="Proteomes" id="UP000184127"/>
    </source>
</evidence>
<dbReference type="NCBIfam" id="TIGR01784">
    <property type="entry name" value="T_den_put_tspse"/>
    <property type="match status" value="1"/>
</dbReference>
<dbReference type="RefSeq" id="WP_072969464.1">
    <property type="nucleotide sequence ID" value="NZ_FQUR01000022.1"/>
</dbReference>
<proteinExistence type="predicted"/>
<accession>A0A1M5ACZ5</accession>
<dbReference type="PANTHER" id="PTHR34613">
    <property type="entry name" value="SLL0800 PROTEIN"/>
    <property type="match status" value="1"/>
</dbReference>
<evidence type="ECO:0000259" key="1">
    <source>
        <dbReference type="Pfam" id="PF04754"/>
    </source>
</evidence>
<feature type="domain" description="Transposase (putative) YhgA-like" evidence="1">
    <location>
        <begin position="42"/>
        <end position="144"/>
    </location>
</feature>
<name>A0A1M5ACZ5_9THEO</name>
<dbReference type="AlphaFoldDB" id="A0A1M5ACZ5"/>
<reference evidence="3" key="1">
    <citation type="submission" date="2016-11" db="EMBL/GenBank/DDBJ databases">
        <authorList>
            <person name="Varghese N."/>
            <person name="Submissions S."/>
        </authorList>
    </citation>
    <scope>NUCLEOTIDE SEQUENCE [LARGE SCALE GENOMIC DNA]</scope>
    <source>
        <strain evidence="3">DSM 18761</strain>
    </source>
</reference>
<organism evidence="2 3">
    <name type="scientific">Thermoanaerobacter uzonensis DSM 18761</name>
    <dbReference type="NCBI Taxonomy" id="1123369"/>
    <lineage>
        <taxon>Bacteria</taxon>
        <taxon>Bacillati</taxon>
        <taxon>Bacillota</taxon>
        <taxon>Clostridia</taxon>
        <taxon>Thermoanaerobacterales</taxon>
        <taxon>Thermoanaerobacteraceae</taxon>
        <taxon>Thermoanaerobacter</taxon>
    </lineage>
</organism>
<dbReference type="InterPro" id="IPR006842">
    <property type="entry name" value="Transposase_31"/>
</dbReference>
<dbReference type="Pfam" id="PF04754">
    <property type="entry name" value="Transposase_31"/>
    <property type="match status" value="1"/>
</dbReference>
<sequence>MSQEYDVTAKNIFSNLADDIASYFLGLKFTKLDELNIEFTTIESRESDMVFKCTTKNGDIALHIEFQTYNDSKMPYRMLRYATEIMEKHNLLPYQVVVYFSKNELKMDNNLDYHLGEENFLNFRYRIIDVGKIKFEDIVKSKYYDLYTFLPVADKDKRQKEKEKEAYLRKCAEAIRDMPVDKAKKSYIVTTAEILAGIIYDEEVIEKIFSEVIGMSILEESKIYKKILEKGKLEGKKEGEKEKSIKIAKELLKKGMGIDEIAEVTELSKEEIKKLLN</sequence>
<protein>
    <recommendedName>
        <fullName evidence="1">Transposase (putative) YhgA-like domain-containing protein</fullName>
    </recommendedName>
</protein>
<keyword evidence="3" id="KW-1185">Reference proteome</keyword>
<dbReference type="Proteomes" id="UP000184127">
    <property type="component" value="Unassembled WGS sequence"/>
</dbReference>
<dbReference type="InterPro" id="IPR010106">
    <property type="entry name" value="RpnA"/>
</dbReference>
<gene>
    <name evidence="2" type="ORF">SAMN02745195_02265</name>
</gene>
<evidence type="ECO:0000313" key="2">
    <source>
        <dbReference type="EMBL" id="SHF28170.1"/>
    </source>
</evidence>
<dbReference type="EMBL" id="FQUR01000022">
    <property type="protein sequence ID" value="SHF28170.1"/>
    <property type="molecule type" value="Genomic_DNA"/>
</dbReference>
<dbReference type="PANTHER" id="PTHR34613:SF1">
    <property type="entry name" value="SLL6017 PROTEIN"/>
    <property type="match status" value="1"/>
</dbReference>